<comment type="catalytic activity">
    <reaction evidence="10 11">
        <text>RNA(n) + a ribonucleoside 5'-triphosphate = RNA(n+1) + diphosphate</text>
        <dbReference type="Rhea" id="RHEA:21248"/>
        <dbReference type="Rhea" id="RHEA-COMP:14527"/>
        <dbReference type="Rhea" id="RHEA-COMP:17342"/>
        <dbReference type="ChEBI" id="CHEBI:33019"/>
        <dbReference type="ChEBI" id="CHEBI:61557"/>
        <dbReference type="ChEBI" id="CHEBI:140395"/>
        <dbReference type="EC" id="2.7.7.6"/>
    </reaction>
</comment>
<evidence type="ECO:0000256" key="5">
    <source>
        <dbReference type="ARBA" id="ARBA00022679"/>
    </source>
</evidence>
<dbReference type="InterPro" id="IPR006110">
    <property type="entry name" value="Pol_omega/Rpo6/RPB6"/>
</dbReference>
<dbReference type="GO" id="GO:0003899">
    <property type="term" value="F:DNA-directed RNA polymerase activity"/>
    <property type="evidence" value="ECO:0007669"/>
    <property type="project" value="UniProtKB-UniRule"/>
</dbReference>
<evidence type="ECO:0000256" key="9">
    <source>
        <dbReference type="ARBA" id="ARBA00030998"/>
    </source>
</evidence>
<dbReference type="NCBIfam" id="TIGR00690">
    <property type="entry name" value="rpoZ"/>
    <property type="match status" value="1"/>
</dbReference>
<dbReference type="GO" id="GO:0000428">
    <property type="term" value="C:DNA-directed RNA polymerase complex"/>
    <property type="evidence" value="ECO:0007669"/>
    <property type="project" value="UniProtKB-KW"/>
</dbReference>
<comment type="subunit">
    <text evidence="11">The RNAP catalytic core consists of 2 alpha, 1 beta, 1 beta' and 1 omega subunit. When a sigma factor is associated with the core the holoenzyme is formed, which can initiate transcription.</text>
</comment>
<sequence>MARITVEDCLEKMTSRFELVLLASKRARQLSHGADPLLDEDDDKPTVLALREIAEGKIDRSLLDDDAEEDRFDDNFYVETPVGFPAAAAVENVNAPSVGEELAASTEERGTS</sequence>
<dbReference type="EMBL" id="CAADFF010000024">
    <property type="protein sequence ID" value="VFJ91179.1"/>
    <property type="molecule type" value="Genomic_DNA"/>
</dbReference>
<reference evidence="12" key="1">
    <citation type="submission" date="2019-02" db="EMBL/GenBank/DDBJ databases">
        <authorList>
            <person name="Gruber-Vodicka R. H."/>
            <person name="Seah K. B. B."/>
        </authorList>
    </citation>
    <scope>NUCLEOTIDE SEQUENCE</scope>
    <source>
        <strain evidence="12">BECK_M7</strain>
    </source>
</reference>
<dbReference type="EC" id="2.7.7.6" evidence="2 11"/>
<dbReference type="Pfam" id="PF01192">
    <property type="entry name" value="RNA_pol_Rpb6"/>
    <property type="match status" value="1"/>
</dbReference>
<evidence type="ECO:0000256" key="10">
    <source>
        <dbReference type="ARBA" id="ARBA00048552"/>
    </source>
</evidence>
<comment type="similarity">
    <text evidence="1 11">Belongs to the RNA polymerase subunit omega family.</text>
</comment>
<keyword evidence="5 11" id="KW-0808">Transferase</keyword>
<accession>A0A450UF73</accession>
<dbReference type="PANTHER" id="PTHR34476">
    <property type="entry name" value="DNA-DIRECTED RNA POLYMERASE SUBUNIT OMEGA"/>
    <property type="match status" value="1"/>
</dbReference>
<evidence type="ECO:0000256" key="1">
    <source>
        <dbReference type="ARBA" id="ARBA00006711"/>
    </source>
</evidence>
<dbReference type="InterPro" id="IPR003716">
    <property type="entry name" value="DNA-dir_RNA_pol_omega"/>
</dbReference>
<evidence type="ECO:0000256" key="8">
    <source>
        <dbReference type="ARBA" id="ARBA00029924"/>
    </source>
</evidence>
<name>A0A450UF73_9GAMM</name>
<dbReference type="HAMAP" id="MF_00366">
    <property type="entry name" value="RNApol_bact_RpoZ"/>
    <property type="match status" value="1"/>
</dbReference>
<dbReference type="InterPro" id="IPR036161">
    <property type="entry name" value="RPB6/omega-like_sf"/>
</dbReference>
<dbReference type="SMART" id="SM01409">
    <property type="entry name" value="RNA_pol_Rpb6"/>
    <property type="match status" value="1"/>
</dbReference>
<keyword evidence="6 11" id="KW-0548">Nucleotidyltransferase</keyword>
<keyword evidence="4 11" id="KW-0240">DNA-directed RNA polymerase</keyword>
<organism evidence="12">
    <name type="scientific">Candidatus Kentrum sp. LFY</name>
    <dbReference type="NCBI Taxonomy" id="2126342"/>
    <lineage>
        <taxon>Bacteria</taxon>
        <taxon>Pseudomonadati</taxon>
        <taxon>Pseudomonadota</taxon>
        <taxon>Gammaproteobacteria</taxon>
        <taxon>Candidatus Kentrum</taxon>
    </lineage>
</organism>
<evidence type="ECO:0000256" key="6">
    <source>
        <dbReference type="ARBA" id="ARBA00022695"/>
    </source>
</evidence>
<dbReference type="Gene3D" id="3.90.940.10">
    <property type="match status" value="1"/>
</dbReference>
<evidence type="ECO:0000256" key="11">
    <source>
        <dbReference type="HAMAP-Rule" id="MF_00366"/>
    </source>
</evidence>
<dbReference type="GO" id="GO:0006351">
    <property type="term" value="P:DNA-templated transcription"/>
    <property type="evidence" value="ECO:0007669"/>
    <property type="project" value="UniProtKB-UniRule"/>
</dbReference>
<keyword evidence="7 11" id="KW-0804">Transcription</keyword>
<dbReference type="AlphaFoldDB" id="A0A450UF73"/>
<evidence type="ECO:0000256" key="2">
    <source>
        <dbReference type="ARBA" id="ARBA00012418"/>
    </source>
</evidence>
<dbReference type="GO" id="GO:0003677">
    <property type="term" value="F:DNA binding"/>
    <property type="evidence" value="ECO:0007669"/>
    <property type="project" value="UniProtKB-UniRule"/>
</dbReference>
<proteinExistence type="inferred from homology"/>
<evidence type="ECO:0000256" key="4">
    <source>
        <dbReference type="ARBA" id="ARBA00022478"/>
    </source>
</evidence>
<dbReference type="SUPFAM" id="SSF63562">
    <property type="entry name" value="RPB6/omega subunit-like"/>
    <property type="match status" value="1"/>
</dbReference>
<dbReference type="PANTHER" id="PTHR34476:SF1">
    <property type="entry name" value="DNA-DIRECTED RNA POLYMERASE SUBUNIT OMEGA"/>
    <property type="match status" value="1"/>
</dbReference>
<evidence type="ECO:0000256" key="3">
    <source>
        <dbReference type="ARBA" id="ARBA00013725"/>
    </source>
</evidence>
<evidence type="ECO:0000256" key="7">
    <source>
        <dbReference type="ARBA" id="ARBA00023163"/>
    </source>
</evidence>
<gene>
    <name evidence="11" type="primary">rpoZ</name>
    <name evidence="12" type="ORF">BECKLFY1418B_GA0070995_102415</name>
</gene>
<protein>
    <recommendedName>
        <fullName evidence="3 11">DNA-directed RNA polymerase subunit omega</fullName>
        <shortName evidence="11">RNAP omega subunit</shortName>
        <ecNumber evidence="2 11">2.7.7.6</ecNumber>
    </recommendedName>
    <alternativeName>
        <fullName evidence="9 11">RNA polymerase omega subunit</fullName>
    </alternativeName>
    <alternativeName>
        <fullName evidence="8 11">Transcriptase subunit omega</fullName>
    </alternativeName>
</protein>
<evidence type="ECO:0000313" key="12">
    <source>
        <dbReference type="EMBL" id="VFJ91179.1"/>
    </source>
</evidence>
<comment type="function">
    <text evidence="11">Promotes RNA polymerase assembly. Latches the N- and C-terminal regions of the beta' subunit thereby facilitating its interaction with the beta and alpha subunits.</text>
</comment>